<organism evidence="2 3">
    <name type="scientific">Cinchona calisaya</name>
    <dbReference type="NCBI Taxonomy" id="153742"/>
    <lineage>
        <taxon>Eukaryota</taxon>
        <taxon>Viridiplantae</taxon>
        <taxon>Streptophyta</taxon>
        <taxon>Embryophyta</taxon>
        <taxon>Tracheophyta</taxon>
        <taxon>Spermatophyta</taxon>
        <taxon>Magnoliopsida</taxon>
        <taxon>eudicotyledons</taxon>
        <taxon>Gunneridae</taxon>
        <taxon>Pentapetalae</taxon>
        <taxon>asterids</taxon>
        <taxon>lamiids</taxon>
        <taxon>Gentianales</taxon>
        <taxon>Rubiaceae</taxon>
        <taxon>Cinchonoideae</taxon>
        <taxon>Cinchoneae</taxon>
        <taxon>Cinchona</taxon>
    </lineage>
</organism>
<comment type="caution">
    <text evidence="2">The sequence shown here is derived from an EMBL/GenBank/DDBJ whole genome shotgun (WGS) entry which is preliminary data.</text>
</comment>
<sequence length="101" mass="11503">MEAEGLKENSDSLLVVYRILGNFETRGVMLQKYLQKINQLKQGFKEVEFIKIPRTKNGNAHALTKLASAIYSHLTKEVLVEVQTQRTIDEVVIMEIKDDPG</sequence>
<dbReference type="Gene3D" id="3.30.420.10">
    <property type="entry name" value="Ribonuclease H-like superfamily/Ribonuclease H"/>
    <property type="match status" value="1"/>
</dbReference>
<name>A0ABD2YL25_9GENT</name>
<dbReference type="Proteomes" id="UP001630127">
    <property type="component" value="Unassembled WGS sequence"/>
</dbReference>
<dbReference type="PANTHER" id="PTHR48475:SF1">
    <property type="entry name" value="RNASE H TYPE-1 DOMAIN-CONTAINING PROTEIN"/>
    <property type="match status" value="1"/>
</dbReference>
<keyword evidence="3" id="KW-1185">Reference proteome</keyword>
<dbReference type="AlphaFoldDB" id="A0ABD2YL25"/>
<accession>A0ABD2YL25</accession>
<dbReference type="InterPro" id="IPR036397">
    <property type="entry name" value="RNaseH_sf"/>
</dbReference>
<proteinExistence type="predicted"/>
<dbReference type="PANTHER" id="PTHR48475">
    <property type="entry name" value="RIBONUCLEASE H"/>
    <property type="match status" value="1"/>
</dbReference>
<dbReference type="InterPro" id="IPR002156">
    <property type="entry name" value="RNaseH_domain"/>
</dbReference>
<evidence type="ECO:0000259" key="1">
    <source>
        <dbReference type="Pfam" id="PF13456"/>
    </source>
</evidence>
<evidence type="ECO:0000313" key="3">
    <source>
        <dbReference type="Proteomes" id="UP001630127"/>
    </source>
</evidence>
<gene>
    <name evidence="2" type="ORF">ACH5RR_032389</name>
</gene>
<dbReference type="Pfam" id="PF13456">
    <property type="entry name" value="RVT_3"/>
    <property type="match status" value="1"/>
</dbReference>
<feature type="domain" description="RNase H type-1" evidence="1">
    <location>
        <begin position="10"/>
        <end position="66"/>
    </location>
</feature>
<protein>
    <recommendedName>
        <fullName evidence="1">RNase H type-1 domain-containing protein</fullName>
    </recommendedName>
</protein>
<dbReference type="EMBL" id="JBJUIK010000013">
    <property type="protein sequence ID" value="KAL3507007.1"/>
    <property type="molecule type" value="Genomic_DNA"/>
</dbReference>
<reference evidence="2 3" key="1">
    <citation type="submission" date="2024-11" db="EMBL/GenBank/DDBJ databases">
        <title>A near-complete genome assembly of Cinchona calisaya.</title>
        <authorList>
            <person name="Lian D.C."/>
            <person name="Zhao X.W."/>
            <person name="Wei L."/>
        </authorList>
    </citation>
    <scope>NUCLEOTIDE SEQUENCE [LARGE SCALE GENOMIC DNA]</scope>
    <source>
        <tissue evidence="2">Nenye</tissue>
    </source>
</reference>
<evidence type="ECO:0000313" key="2">
    <source>
        <dbReference type="EMBL" id="KAL3507007.1"/>
    </source>
</evidence>